<dbReference type="InterPro" id="IPR002229">
    <property type="entry name" value="RhesusRHD"/>
</dbReference>
<evidence type="ECO:0000256" key="1">
    <source>
        <dbReference type="ARBA" id="ARBA00004141"/>
    </source>
</evidence>
<sequence length="474" mass="52121">MSAKPLIIVGVILEIIIFVLYGVFVRFDEFARMEDQTYGAESLENFTLRYPLLQDVHVMMFIGFGFLMTFLKHHSWSGVSINYIAAAATIQLYILFEGFWHAVSEDNWEETINISTEIFIRADYAAAAVLISFGGVIGKINIPQMLVMVSIETFIYALQEMLVFDKIKAIDAGGSITIHTYGAYFGLVFSLIFSPKTVIGNPFNDSCYNSNLFAMIGTIFLWMHWPSFNAGIVTDPAGIHRAVVNTILSLTGSCISTFITSAIYNEGKFHMEDILNATLAGGVVIGSACDVIIYPFTSLMCGFIAGIISTIGFKRITRFLEHNIGLFDTAGINNLHGMPGFLGGILSAIVIAGLDSNQWHITDKDYNLDGFYNQGGLQIAATFTSLGFGLAGGVIAGFTVKFMPLGSSEPIFQDGTYWIKCVPDPYEHLNVAVNPYSHNDANANMKYRSDSSSEDEGTKHKMKKKTKKGSSDDD</sequence>
<dbReference type="PANTHER" id="PTHR11730:SF60">
    <property type="entry name" value="RH50, ISOFORM D"/>
    <property type="match status" value="1"/>
</dbReference>
<name>A0A1R2CN33_9CILI</name>
<evidence type="ECO:0000313" key="9">
    <source>
        <dbReference type="EMBL" id="OMJ90428.1"/>
    </source>
</evidence>
<dbReference type="Pfam" id="PF00909">
    <property type="entry name" value="Ammonium_transp"/>
    <property type="match status" value="1"/>
</dbReference>
<dbReference type="EMBL" id="MPUH01000103">
    <property type="protein sequence ID" value="OMJ90428.1"/>
    <property type="molecule type" value="Genomic_DNA"/>
</dbReference>
<feature type="transmembrane region" description="Helical" evidence="7">
    <location>
        <begin position="7"/>
        <end position="27"/>
    </location>
</feature>
<comment type="caution">
    <text evidence="9">The sequence shown here is derived from an EMBL/GenBank/DDBJ whole genome shotgun (WGS) entry which is preliminary data.</text>
</comment>
<dbReference type="Gene3D" id="1.10.3430.10">
    <property type="entry name" value="Ammonium transporter AmtB like domains"/>
    <property type="match status" value="1"/>
</dbReference>
<dbReference type="AlphaFoldDB" id="A0A1R2CN33"/>
<dbReference type="InterPro" id="IPR029020">
    <property type="entry name" value="Ammonium/urea_transptr"/>
</dbReference>
<evidence type="ECO:0000313" key="10">
    <source>
        <dbReference type="Proteomes" id="UP000187209"/>
    </source>
</evidence>
<accession>A0A1R2CN33</accession>
<evidence type="ECO:0000256" key="4">
    <source>
        <dbReference type="ARBA" id="ARBA00022989"/>
    </source>
</evidence>
<keyword evidence="3 7" id="KW-0812">Transmembrane</keyword>
<evidence type="ECO:0000256" key="7">
    <source>
        <dbReference type="SAM" id="Phobius"/>
    </source>
</evidence>
<keyword evidence="10" id="KW-1185">Reference proteome</keyword>
<keyword evidence="5 7" id="KW-0472">Membrane</keyword>
<comment type="subcellular location">
    <subcellularLocation>
        <location evidence="1">Membrane</location>
        <topology evidence="1">Multi-pass membrane protein</topology>
    </subcellularLocation>
</comment>
<comment type="similarity">
    <text evidence="2">Belongs to the ammonium transporter (TC 2.A.49) family. Rh subfamily.</text>
</comment>
<dbReference type="PANTHER" id="PTHR11730">
    <property type="entry name" value="AMMONIUM TRANSPORTER"/>
    <property type="match status" value="1"/>
</dbReference>
<feature type="transmembrane region" description="Helical" evidence="7">
    <location>
        <begin position="52"/>
        <end position="71"/>
    </location>
</feature>
<evidence type="ECO:0000256" key="2">
    <source>
        <dbReference type="ARBA" id="ARBA00011036"/>
    </source>
</evidence>
<feature type="domain" description="Ammonium transporter AmtB-like" evidence="8">
    <location>
        <begin position="15"/>
        <end position="404"/>
    </location>
</feature>
<dbReference type="GO" id="GO:0097272">
    <property type="term" value="P:ammonium homeostasis"/>
    <property type="evidence" value="ECO:0007669"/>
    <property type="project" value="TreeGrafter"/>
</dbReference>
<feature type="region of interest" description="Disordered" evidence="6">
    <location>
        <begin position="442"/>
        <end position="474"/>
    </location>
</feature>
<feature type="transmembrane region" description="Helical" evidence="7">
    <location>
        <begin position="83"/>
        <end position="103"/>
    </location>
</feature>
<feature type="transmembrane region" description="Helical" evidence="7">
    <location>
        <begin position="292"/>
        <end position="313"/>
    </location>
</feature>
<reference evidence="9 10" key="1">
    <citation type="submission" date="2016-11" db="EMBL/GenBank/DDBJ databases">
        <title>The macronuclear genome of Stentor coeruleus: a giant cell with tiny introns.</title>
        <authorList>
            <person name="Slabodnick M."/>
            <person name="Ruby J.G."/>
            <person name="Reiff S.B."/>
            <person name="Swart E.C."/>
            <person name="Gosai S."/>
            <person name="Prabakaran S."/>
            <person name="Witkowska E."/>
            <person name="Larue G.E."/>
            <person name="Fisher S."/>
            <person name="Freeman R.M."/>
            <person name="Gunawardena J."/>
            <person name="Chu W."/>
            <person name="Stover N.A."/>
            <person name="Gregory B.D."/>
            <person name="Nowacki M."/>
            <person name="Derisi J."/>
            <person name="Roy S.W."/>
            <person name="Marshall W.F."/>
            <person name="Sood P."/>
        </authorList>
    </citation>
    <scope>NUCLEOTIDE SEQUENCE [LARGE SCALE GENOMIC DNA]</scope>
    <source>
        <strain evidence="9">WM001</strain>
    </source>
</reference>
<dbReference type="GO" id="GO:0008519">
    <property type="term" value="F:ammonium channel activity"/>
    <property type="evidence" value="ECO:0007669"/>
    <property type="project" value="InterPro"/>
</dbReference>
<feature type="transmembrane region" description="Helical" evidence="7">
    <location>
        <begin position="374"/>
        <end position="398"/>
    </location>
</feature>
<dbReference type="InterPro" id="IPR024041">
    <property type="entry name" value="NH4_transpt_AmtB-like_dom"/>
</dbReference>
<dbReference type="OrthoDB" id="311277at2759"/>
<gene>
    <name evidence="9" type="ORF">SteCoe_7235</name>
</gene>
<evidence type="ECO:0000259" key="8">
    <source>
        <dbReference type="Pfam" id="PF00909"/>
    </source>
</evidence>
<organism evidence="9 10">
    <name type="scientific">Stentor coeruleus</name>
    <dbReference type="NCBI Taxonomy" id="5963"/>
    <lineage>
        <taxon>Eukaryota</taxon>
        <taxon>Sar</taxon>
        <taxon>Alveolata</taxon>
        <taxon>Ciliophora</taxon>
        <taxon>Postciliodesmatophora</taxon>
        <taxon>Heterotrichea</taxon>
        <taxon>Heterotrichida</taxon>
        <taxon>Stentoridae</taxon>
        <taxon>Stentor</taxon>
    </lineage>
</organism>
<keyword evidence="4 7" id="KW-1133">Transmembrane helix</keyword>
<evidence type="ECO:0000256" key="3">
    <source>
        <dbReference type="ARBA" id="ARBA00022692"/>
    </source>
</evidence>
<evidence type="ECO:0000256" key="5">
    <source>
        <dbReference type="ARBA" id="ARBA00023136"/>
    </source>
</evidence>
<feature type="compositionally biased region" description="Basic and acidic residues" evidence="6">
    <location>
        <begin position="447"/>
        <end position="459"/>
    </location>
</feature>
<evidence type="ECO:0000256" key="6">
    <source>
        <dbReference type="SAM" id="MobiDB-lite"/>
    </source>
</evidence>
<dbReference type="Proteomes" id="UP000187209">
    <property type="component" value="Unassembled WGS sequence"/>
</dbReference>
<protein>
    <recommendedName>
        <fullName evidence="8">Ammonium transporter AmtB-like domain-containing protein</fullName>
    </recommendedName>
</protein>
<feature type="transmembrane region" description="Helical" evidence="7">
    <location>
        <begin position="206"/>
        <end position="225"/>
    </location>
</feature>
<proteinExistence type="inferred from homology"/>
<dbReference type="GO" id="GO:0005886">
    <property type="term" value="C:plasma membrane"/>
    <property type="evidence" value="ECO:0007669"/>
    <property type="project" value="InterPro"/>
</dbReference>
<feature type="transmembrane region" description="Helical" evidence="7">
    <location>
        <begin position="334"/>
        <end position="354"/>
    </location>
</feature>
<dbReference type="SUPFAM" id="SSF111352">
    <property type="entry name" value="Ammonium transporter"/>
    <property type="match status" value="1"/>
</dbReference>
<dbReference type="PRINTS" id="PR00342">
    <property type="entry name" value="RHESUSRHD"/>
</dbReference>
<feature type="transmembrane region" description="Helical" evidence="7">
    <location>
        <begin position="176"/>
        <end position="194"/>
    </location>
</feature>